<dbReference type="OrthoDB" id="107316at2157"/>
<accession>A0A1H6SQU7</accession>
<dbReference type="KEGG" id="hae:halTADL_3143"/>
<protein>
    <recommendedName>
        <fullName evidence="4">KEOPS complex subunit Pcc1</fullName>
    </recommendedName>
</protein>
<evidence type="ECO:0000313" key="3">
    <source>
        <dbReference type="Proteomes" id="UP000198888"/>
    </source>
</evidence>
<gene>
    <name evidence="2" type="ORF">SAMN05444271_105145</name>
</gene>
<feature type="compositionally biased region" description="Polar residues" evidence="1">
    <location>
        <begin position="1"/>
        <end position="11"/>
    </location>
</feature>
<dbReference type="NCBIfam" id="NF011470">
    <property type="entry name" value="PRK14887.1"/>
    <property type="match status" value="1"/>
</dbReference>
<reference evidence="2 3" key="1">
    <citation type="submission" date="2016-10" db="EMBL/GenBank/DDBJ databases">
        <authorList>
            <person name="de Groot N.N."/>
        </authorList>
    </citation>
    <scope>NUCLEOTIDE SEQUENCE [LARGE SCALE GENOMIC DNA]</scope>
    <source>
        <strain evidence="2 3">DSM 22187</strain>
    </source>
</reference>
<dbReference type="Proteomes" id="UP000198888">
    <property type="component" value="Unassembled WGS sequence"/>
</dbReference>
<evidence type="ECO:0000313" key="2">
    <source>
        <dbReference type="EMBL" id="SEI68214.1"/>
    </source>
</evidence>
<sequence>MTDSQPRTATLRTDHATPTHAEWVAAAVGPDNTDSMATSVDGSTVQTDITRETTGGLQTTVDDYVVNLSVAQAVIEAVGTESTADDPRDAGDSTAADQPQTDDTLHYE</sequence>
<dbReference type="RefSeq" id="WP_089671434.1">
    <property type="nucleotide sequence ID" value="NZ_CP024845.1"/>
</dbReference>
<dbReference type="EMBL" id="FNYR01000005">
    <property type="protein sequence ID" value="SEI68214.1"/>
    <property type="molecule type" value="Genomic_DNA"/>
</dbReference>
<dbReference type="AlphaFoldDB" id="A0A1H6SQU7"/>
<dbReference type="GeneID" id="35003910"/>
<name>A0A1H6SQU7_9EURY</name>
<evidence type="ECO:0008006" key="4">
    <source>
        <dbReference type="Google" id="ProtNLM"/>
    </source>
</evidence>
<feature type="region of interest" description="Disordered" evidence="1">
    <location>
        <begin position="79"/>
        <end position="108"/>
    </location>
</feature>
<evidence type="ECO:0000256" key="1">
    <source>
        <dbReference type="SAM" id="MobiDB-lite"/>
    </source>
</evidence>
<organism evidence="2 3">
    <name type="scientific">Halohasta litchfieldiae</name>
    <dbReference type="NCBI Taxonomy" id="1073996"/>
    <lineage>
        <taxon>Archaea</taxon>
        <taxon>Methanobacteriati</taxon>
        <taxon>Methanobacteriota</taxon>
        <taxon>Stenosarchaea group</taxon>
        <taxon>Halobacteria</taxon>
        <taxon>Halobacteriales</taxon>
        <taxon>Haloferacaceae</taxon>
        <taxon>Halohasta</taxon>
    </lineage>
</organism>
<feature type="region of interest" description="Disordered" evidence="1">
    <location>
        <begin position="1"/>
        <end position="20"/>
    </location>
</feature>
<dbReference type="STRING" id="1073996.SAMN05444271_105145"/>
<proteinExistence type="predicted"/>
<accession>A0A2H4Q689</accession>
<keyword evidence="3" id="KW-1185">Reference proteome</keyword>